<dbReference type="OrthoDB" id="5689325at2"/>
<sequence>MIKRELTTIEFTVQINQADHLLLKQAAFFEGLSLDDFIVNSALSVAKQTIRKHNTLHLTINDQNVFAKALISSPYPNTTMQKALQLSSELLEE</sequence>
<dbReference type="InterPro" id="IPR014795">
    <property type="entry name" value="TacA_1-like"/>
</dbReference>
<dbReference type="Pfam" id="PF08681">
    <property type="entry name" value="TacA1"/>
    <property type="match status" value="1"/>
</dbReference>
<proteinExistence type="inferred from homology"/>
<comment type="caution">
    <text evidence="3">The sequence shown here is derived from an EMBL/GenBank/DDBJ whole genome shotgun (WGS) entry which is preliminary data.</text>
</comment>
<dbReference type="RefSeq" id="WP_077423101.1">
    <property type="nucleotide sequence ID" value="NZ_MLHQ01000008.1"/>
</dbReference>
<reference evidence="3 4" key="1">
    <citation type="submission" date="2016-10" db="EMBL/GenBank/DDBJ databases">
        <title>Rodentibacter gen. nov. and new species.</title>
        <authorList>
            <person name="Christensen H."/>
        </authorList>
    </citation>
    <scope>NUCLEOTIDE SEQUENCE [LARGE SCALE GENOMIC DNA]</scope>
    <source>
        <strain evidence="3 4">Ac151</strain>
    </source>
</reference>
<dbReference type="Gene3D" id="1.20.5.780">
    <property type="entry name" value="Single helix bin"/>
    <property type="match status" value="1"/>
</dbReference>
<dbReference type="Proteomes" id="UP000188602">
    <property type="component" value="Unassembled WGS sequence"/>
</dbReference>
<evidence type="ECO:0008006" key="5">
    <source>
        <dbReference type="Google" id="ProtNLM"/>
    </source>
</evidence>
<dbReference type="EMBL" id="MLHQ01000008">
    <property type="protein sequence ID" value="OOF59719.1"/>
    <property type="molecule type" value="Genomic_DNA"/>
</dbReference>
<dbReference type="STRING" id="1907939.BKL49_02715"/>
<comment type="similarity">
    <text evidence="2">Belongs to the TacA antitoxin family.</text>
</comment>
<organism evidence="3 4">
    <name type="scientific">Rodentibacter myodis</name>
    <dbReference type="NCBI Taxonomy" id="1907939"/>
    <lineage>
        <taxon>Bacteria</taxon>
        <taxon>Pseudomonadati</taxon>
        <taxon>Pseudomonadota</taxon>
        <taxon>Gammaproteobacteria</taxon>
        <taxon>Pasteurellales</taxon>
        <taxon>Pasteurellaceae</taxon>
        <taxon>Rodentibacter</taxon>
    </lineage>
</organism>
<dbReference type="AlphaFoldDB" id="A0A1V3JST4"/>
<protein>
    <recommendedName>
        <fullName evidence="5">DUF1778 domain-containing protein</fullName>
    </recommendedName>
</protein>
<dbReference type="GO" id="GO:0006355">
    <property type="term" value="P:regulation of DNA-templated transcription"/>
    <property type="evidence" value="ECO:0007669"/>
    <property type="project" value="InterPro"/>
</dbReference>
<name>A0A1V3JST4_9PAST</name>
<dbReference type="PANTHER" id="PTHR35401">
    <property type="entry name" value="COPG FAMILY HELIX-TURN-HELIX PROTEIN-RELATED-RELATED"/>
    <property type="match status" value="1"/>
</dbReference>
<dbReference type="SUPFAM" id="SSF47598">
    <property type="entry name" value="Ribbon-helix-helix"/>
    <property type="match status" value="1"/>
</dbReference>
<accession>A0A1V3JST4</accession>
<keyword evidence="1" id="KW-1277">Toxin-antitoxin system</keyword>
<dbReference type="InterPro" id="IPR010985">
    <property type="entry name" value="Ribbon_hlx_hlx"/>
</dbReference>
<gene>
    <name evidence="3" type="ORF">BKL49_02715</name>
</gene>
<dbReference type="PANTHER" id="PTHR35401:SF2">
    <property type="entry name" value="ABC-TYPE TRANSPORT SYSTEM"/>
    <property type="match status" value="1"/>
</dbReference>
<evidence type="ECO:0000256" key="1">
    <source>
        <dbReference type="ARBA" id="ARBA00022649"/>
    </source>
</evidence>
<evidence type="ECO:0000313" key="4">
    <source>
        <dbReference type="Proteomes" id="UP000188602"/>
    </source>
</evidence>
<evidence type="ECO:0000256" key="2">
    <source>
        <dbReference type="ARBA" id="ARBA00049988"/>
    </source>
</evidence>
<keyword evidence="4" id="KW-1185">Reference proteome</keyword>
<evidence type="ECO:0000313" key="3">
    <source>
        <dbReference type="EMBL" id="OOF59719.1"/>
    </source>
</evidence>